<name>A0ABV4MCY0_9VIBR</name>
<proteinExistence type="predicted"/>
<keyword evidence="3" id="KW-0804">Transcription</keyword>
<reference evidence="5 6" key="1">
    <citation type="submission" date="2024-06" db="EMBL/GenBank/DDBJ databases">
        <authorList>
            <person name="Steensen K."/>
            <person name="Seneca J."/>
            <person name="Bartlau N."/>
            <person name="Yu A.X."/>
            <person name="Polz M.F."/>
        </authorList>
    </citation>
    <scope>NUCLEOTIDE SEQUENCE [LARGE SCALE GENOMIC DNA]</scope>
    <source>
        <strain evidence="5 6">1F146</strain>
    </source>
</reference>
<dbReference type="PANTHER" id="PTHR47894">
    <property type="entry name" value="HTH-TYPE TRANSCRIPTIONAL REGULATOR GADX"/>
    <property type="match status" value="1"/>
</dbReference>
<keyword evidence="2" id="KW-0238">DNA-binding</keyword>
<dbReference type="SMART" id="SM00342">
    <property type="entry name" value="HTH_ARAC"/>
    <property type="match status" value="1"/>
</dbReference>
<protein>
    <submittedName>
        <fullName evidence="5">Helix-turn-helix domain-containing protein</fullName>
    </submittedName>
</protein>
<dbReference type="Proteomes" id="UP001569151">
    <property type="component" value="Unassembled WGS sequence"/>
</dbReference>
<evidence type="ECO:0000259" key="4">
    <source>
        <dbReference type="PROSITE" id="PS01124"/>
    </source>
</evidence>
<dbReference type="Pfam" id="PF12625">
    <property type="entry name" value="Arabinose_bd"/>
    <property type="match status" value="1"/>
</dbReference>
<dbReference type="InterPro" id="IPR009057">
    <property type="entry name" value="Homeodomain-like_sf"/>
</dbReference>
<dbReference type="EMBL" id="JBGOOS010000001">
    <property type="protein sequence ID" value="MEZ8207440.1"/>
    <property type="molecule type" value="Genomic_DNA"/>
</dbReference>
<evidence type="ECO:0000256" key="2">
    <source>
        <dbReference type="ARBA" id="ARBA00023125"/>
    </source>
</evidence>
<organism evidence="5 6">
    <name type="scientific">Vibrio bivalvicida</name>
    <dbReference type="NCBI Taxonomy" id="1276888"/>
    <lineage>
        <taxon>Bacteria</taxon>
        <taxon>Pseudomonadati</taxon>
        <taxon>Pseudomonadota</taxon>
        <taxon>Gammaproteobacteria</taxon>
        <taxon>Vibrionales</taxon>
        <taxon>Vibrionaceae</taxon>
        <taxon>Vibrio</taxon>
        <taxon>Vibrio oreintalis group</taxon>
    </lineage>
</organism>
<keyword evidence="6" id="KW-1185">Reference proteome</keyword>
<sequence>MDKVRFMRAIGIYNMHLEAHKRYNLEEGSLGIPDEIFHNPMTLIPLSEVNQWFAKLEHNTGNPDIVLELMQDNDIARIGAISHWLLSGFDFASTIRRMNYGLNSLQNGAFLSAALSGSIIKWTYRNPHVSPQVKVHDSVRMAVALVKVMRLYLGSSYSPLRVRLSGTRKSIEKYRAFFGCDIDWSHSSTEIWFHSEVRLATKQQSSIRKGRLAMNFSDLDELLNMPDPEDEVKVIYEVLNYSRFHGLPTLEHVSSLLGMSTQQFQRALRKLGMNFSTVCGYVLSNIAVSMLTKGVAIDEIARRLGYQNTASFNRMFKKNRGLTPIQYVQHYCLDER</sequence>
<feature type="domain" description="HTH araC/xylS-type" evidence="4">
    <location>
        <begin position="229"/>
        <end position="330"/>
    </location>
</feature>
<dbReference type="PROSITE" id="PS01124">
    <property type="entry name" value="HTH_ARAC_FAMILY_2"/>
    <property type="match status" value="1"/>
</dbReference>
<gene>
    <name evidence="5" type="ORF">ACED39_01445</name>
</gene>
<dbReference type="InterPro" id="IPR020449">
    <property type="entry name" value="Tscrpt_reg_AraC-type_HTH"/>
</dbReference>
<evidence type="ECO:0000313" key="6">
    <source>
        <dbReference type="Proteomes" id="UP001569151"/>
    </source>
</evidence>
<evidence type="ECO:0000313" key="5">
    <source>
        <dbReference type="EMBL" id="MEZ8207440.1"/>
    </source>
</evidence>
<dbReference type="PRINTS" id="PR00032">
    <property type="entry name" value="HTHARAC"/>
</dbReference>
<dbReference type="InterPro" id="IPR018060">
    <property type="entry name" value="HTH_AraC"/>
</dbReference>
<dbReference type="PANTHER" id="PTHR47894:SF1">
    <property type="entry name" value="HTH-TYPE TRANSCRIPTIONAL REGULATOR VQSM"/>
    <property type="match status" value="1"/>
</dbReference>
<dbReference type="Pfam" id="PF12833">
    <property type="entry name" value="HTH_18"/>
    <property type="match status" value="1"/>
</dbReference>
<evidence type="ECO:0000256" key="3">
    <source>
        <dbReference type="ARBA" id="ARBA00023163"/>
    </source>
</evidence>
<dbReference type="RefSeq" id="WP_371718391.1">
    <property type="nucleotide sequence ID" value="NZ_JBGOOF010000009.1"/>
</dbReference>
<dbReference type="Gene3D" id="1.10.10.60">
    <property type="entry name" value="Homeodomain-like"/>
    <property type="match status" value="1"/>
</dbReference>
<dbReference type="InterPro" id="IPR032687">
    <property type="entry name" value="AraC-type_N"/>
</dbReference>
<keyword evidence="1" id="KW-0805">Transcription regulation</keyword>
<dbReference type="SUPFAM" id="SSF46689">
    <property type="entry name" value="Homeodomain-like"/>
    <property type="match status" value="1"/>
</dbReference>
<evidence type="ECO:0000256" key="1">
    <source>
        <dbReference type="ARBA" id="ARBA00023015"/>
    </source>
</evidence>
<accession>A0ABV4MCY0</accession>
<comment type="caution">
    <text evidence="5">The sequence shown here is derived from an EMBL/GenBank/DDBJ whole genome shotgun (WGS) entry which is preliminary data.</text>
</comment>